<dbReference type="HOGENOM" id="CLU_162701_0_0_6"/>
<dbReference type="RefSeq" id="WP_013576274.1">
    <property type="nucleotide sequence ID" value="NC_015061.1"/>
</dbReference>
<dbReference type="NCBIfam" id="NF008544">
    <property type="entry name" value="PRK11467.1"/>
    <property type="match status" value="1"/>
</dbReference>
<evidence type="ECO:0000256" key="1">
    <source>
        <dbReference type="SAM" id="MobiDB-lite"/>
    </source>
</evidence>
<accession>A0A0H3FI28</accession>
<dbReference type="Proteomes" id="UP000007257">
    <property type="component" value="Chromosome"/>
</dbReference>
<dbReference type="AlphaFoldDB" id="A0A0H3FI28"/>
<protein>
    <submittedName>
        <fullName evidence="3">MysB family protein</fullName>
    </submittedName>
</protein>
<reference evidence="3 5" key="3">
    <citation type="submission" date="2024-09" db="EMBL/GenBank/DDBJ databases">
        <title>Genomes of Rahnella.</title>
        <authorList>
            <person name="Mnguni F.C."/>
            <person name="Shin G.Y."/>
            <person name="Coutinho T."/>
        </authorList>
    </citation>
    <scope>NUCLEOTIDE SEQUENCE [LARGE SCALE GENOMIC DNA]</scope>
    <source>
        <strain evidence="3 5">20WA0057</strain>
    </source>
</reference>
<dbReference type="KEGG" id="rah:Rahaq_2984"/>
<evidence type="ECO:0000313" key="2">
    <source>
        <dbReference type="EMBL" id="ADW74578.1"/>
    </source>
</evidence>
<dbReference type="Pfam" id="PF13984">
    <property type="entry name" value="MsyB"/>
    <property type="match status" value="1"/>
</dbReference>
<dbReference type="EMBL" id="JBHUCJ010000028">
    <property type="protein sequence ID" value="MFD3224441.1"/>
    <property type="molecule type" value="Genomic_DNA"/>
</dbReference>
<dbReference type="GeneID" id="95416443"/>
<evidence type="ECO:0000313" key="4">
    <source>
        <dbReference type="Proteomes" id="UP000007257"/>
    </source>
</evidence>
<keyword evidence="5" id="KW-1185">Reference proteome</keyword>
<reference evidence="4" key="1">
    <citation type="submission" date="2011-01" db="EMBL/GenBank/DDBJ databases">
        <title>Complete sequence of chromosome of Rahnella sp. Y9602.</title>
        <authorList>
            <consortium name="US DOE Joint Genome Institute"/>
            <person name="Lucas S."/>
            <person name="Copeland A."/>
            <person name="Lapidus A."/>
            <person name="Cheng J.-F."/>
            <person name="Goodwin L."/>
            <person name="Pitluck S."/>
            <person name="Lu M."/>
            <person name="Detter J.C."/>
            <person name="Han C."/>
            <person name="Tapia R."/>
            <person name="Land M."/>
            <person name="Hauser L."/>
            <person name="Kyrpides N."/>
            <person name="Ivanova N."/>
            <person name="Ovchinnikova G."/>
            <person name="Pagani I."/>
            <person name="Sobecky P.A."/>
            <person name="Martinez R.J."/>
            <person name="Woyke T."/>
        </authorList>
    </citation>
    <scope>NUCLEOTIDE SEQUENCE [LARGE SCALE GENOMIC DNA]</scope>
    <source>
        <strain evidence="4">Y9602</strain>
    </source>
</reference>
<dbReference type="eggNOG" id="ENOG502ZPAE">
    <property type="taxonomic scope" value="Bacteria"/>
</dbReference>
<dbReference type="OrthoDB" id="6414156at2"/>
<gene>
    <name evidence="2" type="ordered locus">Rahaq_2984</name>
    <name evidence="3" type="ORF">ACFPK4_12920</name>
</gene>
<feature type="compositionally biased region" description="Basic and acidic residues" evidence="1">
    <location>
        <begin position="104"/>
        <end position="120"/>
    </location>
</feature>
<dbReference type="InterPro" id="IPR025729">
    <property type="entry name" value="MsyB"/>
</dbReference>
<evidence type="ECO:0000313" key="3">
    <source>
        <dbReference type="EMBL" id="MFD3224441.1"/>
    </source>
</evidence>
<sequence>MSMYATLEEAIDAAREEFLEAAQDRIHDDEEPVPDQFNLQKYIMQDGDVMWQAEFLSGEGDSIDALTFRSGAAAQAIFDEDYDQIELEEEWQEEATLYEWDEGEYQHEPPLDTEEGKAAAEEWDDEDEYPGRDID</sequence>
<dbReference type="EMBL" id="CP002505">
    <property type="protein sequence ID" value="ADW74578.1"/>
    <property type="molecule type" value="Genomic_DNA"/>
</dbReference>
<evidence type="ECO:0000313" key="5">
    <source>
        <dbReference type="Proteomes" id="UP001598201"/>
    </source>
</evidence>
<feature type="region of interest" description="Disordered" evidence="1">
    <location>
        <begin position="98"/>
        <end position="135"/>
    </location>
</feature>
<proteinExistence type="predicted"/>
<dbReference type="Proteomes" id="UP001598201">
    <property type="component" value="Unassembled WGS sequence"/>
</dbReference>
<name>A0A0H3FI28_RAHSY</name>
<organism evidence="2 4">
    <name type="scientific">Rahnella sp. (strain Y9602)</name>
    <dbReference type="NCBI Taxonomy" id="2703885"/>
    <lineage>
        <taxon>Bacteria</taxon>
        <taxon>Pseudomonadati</taxon>
        <taxon>Pseudomonadota</taxon>
        <taxon>Gammaproteobacteria</taxon>
        <taxon>Enterobacterales</taxon>
        <taxon>Yersiniaceae</taxon>
        <taxon>Rahnella</taxon>
    </lineage>
</organism>
<reference evidence="2 4" key="2">
    <citation type="journal article" date="2012" name="J. Bacteriol.">
        <title>Complete Genome Sequence of Rahnella sp. Strain Y9602, a Gammaproteobacterium Isolate from Metal- and Radionuclide-Contaminated Soil.</title>
        <authorList>
            <person name="Martinez R.J."/>
            <person name="Bruce D."/>
            <person name="Detter C."/>
            <person name="Goodwin L.A."/>
            <person name="Han J."/>
            <person name="Han C.S."/>
            <person name="Held B."/>
            <person name="Land M.L."/>
            <person name="Mikhailova N."/>
            <person name="Nolan M."/>
            <person name="Pennacchio L."/>
            <person name="Pitluck S."/>
            <person name="Tapia R."/>
            <person name="Woyke T."/>
            <person name="Sobecky P.A."/>
        </authorList>
    </citation>
    <scope>NUCLEOTIDE SEQUENCE [LARGE SCALE GENOMIC DNA]</scope>
    <source>
        <strain evidence="2 4">Y9602</strain>
    </source>
</reference>